<dbReference type="OrthoDB" id="253046at2759"/>
<evidence type="ECO:0000256" key="1">
    <source>
        <dbReference type="SAM" id="MobiDB-lite"/>
    </source>
</evidence>
<name>C9ZRJ7_TRYB9</name>
<evidence type="ECO:0000313" key="3">
    <source>
        <dbReference type="EMBL" id="CBH12299.1"/>
    </source>
</evidence>
<sequence length="1687" mass="190150">MWEDVDTRSASRYYEKNPPSPIRLNSAFHRSHGGQVGQGFKAARAHPMSATTSIGRFGSILFSGDTMSVPRGRGHSKSPAVSPAADIIAHIVTDDLKGSVERSRREVSTDPPCWRVQHDEDIARHELHIEEMEAYSALIQKMMTHRVLQVKAYQQRLDAEEKMWLALQNVHAVIEKEEERRNLIVSKESVDRRNLTRKVDGGECSDEEEPAVEINAGEWISYAYPLQTEKLRIQESAQRQRMYLEHAIAIHKLQTRMRLALKMLNAARIKKEEIDEKGHPTEKYPVRKSNTNESLLLWNSWDSDLDEAMDQEIYELINILWKNDKVSHSTPTTLNETQDMASTQSPTKRHIKADYEEPEKIKTTEREEIINKHEQRKNYKQGIICREEQERDKIMENEVNAMFNILRNTNKTQKEEIYEDANKEKIQKKIEENKKDEYSYEIKENNNQGISDQDNQKSTKNNSAETNNKSNETRIRSTSTKVDCAFDLHDQFTDDMLAISMDNVTATETQDREGLQGDECRERFALCASAIEGEEDAFRKDIVCAYDDRAFDLHDQFTDDMLAISMDNVTATETQDREGLQGDECRERFALCASAIEGEEDASRKDIVCAYDDCAFDLHDQFTDDMLAISMDNVTATETQDREGLQGDECRERFALCASAIEGEEDASRKDIVCAYDDCAFDLHDQFTDDMLAISMDNVTATETQDREGLQGDECRERFALCASAIEGEEDASRKDIVCAYDDCAFDLHDQFTDDMLAISMDNVTATETQDREGLQGDECRERFALCASAIESEEDASRKDIVCAYDDCAFDLHDQFTDDMLAISMDNVTATETQDREGLQGDECRERFALCASAIESEEDASRKDIVCAYDDCAFDLHDQFTDDMLAISMDNVTATETQDREGLQGDECRERFALCASAIEREDASRKDIVCAYDDCAFDLHDQFTDDMLAISMDNVTATETQDREGLQGDECRERFALCASAIEGEEDASRKDIVCAYDDCAFDLHDQFTDDMLAISMDNVTATETQDREGLQGDECRERFALCASAIEGEEDASRKDIVCAYDDCAFDLHDQFTDDMLAISMDNVTATETQDREGLQGDECRERFALCASAIEGEEDASRKDIVCAYDDCAFDLHDQFTDDMLAISMDNVTATETQDREGLQGDECRERFALCASAIEGEEDASRKDIVCAYDDCAFDLHDQFTDDMLAISMDNVTATETQDREGLQGDECRERFALCASAIEGEEDAFRKDIVCAYDDRAFDLHDQFTDDMLAISMDNVTATETQDREGLQGDECRERFALCASAIEGEEDASRKDIVCAYDDCAFDLHDQFTDDMLAISMDNVTATETQDREGLQGDECRERFALCASAIEGEEDASRKDIVCAYDDRAFDLHDQFTDDMLAISMDNVTATETQDREGLQGDECRERFALCASAIEGEDDASRKDIVCAYDDCAFDLHDQFTDDMLAISMNNVTATETQDREGLHFVAETLKTLNAVESGQSTFGVKAGDVLYFGFDGDRRQLVPGAFNTYGAGTSLQNDVLRAGEGVDSLRPFNAGETAESTFSDKAGDVLYFGFDGERRGIAPGAFNTYGAGTSLQNDTLRAGEGVDASGSFSCGLMDVEEDERILLLQEEDRRFKRLLKRFVSRPVNDLEKRRGNPNMRVDVASFTCGCVLERWVIRNR</sequence>
<dbReference type="InterPro" id="IPR012457">
    <property type="entry name" value="DUF1663"/>
</dbReference>
<proteinExistence type="predicted"/>
<accession>C9ZRJ7</accession>
<organism evidence="3 4">
    <name type="scientific">Trypanosoma brucei gambiense (strain MHOM/CI/86/DAL972)</name>
    <dbReference type="NCBI Taxonomy" id="679716"/>
    <lineage>
        <taxon>Eukaryota</taxon>
        <taxon>Discoba</taxon>
        <taxon>Euglenozoa</taxon>
        <taxon>Kinetoplastea</taxon>
        <taxon>Metakinetoplastina</taxon>
        <taxon>Trypanosomatida</taxon>
        <taxon>Trypanosomatidae</taxon>
        <taxon>Trypanosoma</taxon>
    </lineage>
</organism>
<feature type="region of interest" description="Disordered" evidence="1">
    <location>
        <begin position="437"/>
        <end position="476"/>
    </location>
</feature>
<feature type="compositionally biased region" description="Polar residues" evidence="1">
    <location>
        <begin position="445"/>
        <end position="476"/>
    </location>
</feature>
<dbReference type="GeneID" id="23862418"/>
<feature type="region of interest" description="Disordered" evidence="1">
    <location>
        <begin position="1"/>
        <end position="40"/>
    </location>
</feature>
<evidence type="ECO:0000259" key="2">
    <source>
        <dbReference type="Pfam" id="PF07909"/>
    </source>
</evidence>
<reference evidence="4" key="1">
    <citation type="journal article" date="2010" name="PLoS Negl. Trop. Dis.">
        <title>The genome sequence of Trypanosoma brucei gambiense, causative agent of chronic human african trypanosomiasis.</title>
        <authorList>
            <person name="Jackson A.P."/>
            <person name="Sanders M."/>
            <person name="Berry A."/>
            <person name="McQuillan J."/>
            <person name="Aslett M.A."/>
            <person name="Quail M.A."/>
            <person name="Chukualim B."/>
            <person name="Capewell P."/>
            <person name="MacLeod A."/>
            <person name="Melville S.E."/>
            <person name="Gibson W."/>
            <person name="Barry J.D."/>
            <person name="Berriman M."/>
            <person name="Hertz-Fowler C."/>
        </authorList>
    </citation>
    <scope>NUCLEOTIDE SEQUENCE [LARGE SCALE GENOMIC DNA]</scope>
    <source>
        <strain evidence="4">MHOM/CI/86/DAL972</strain>
    </source>
</reference>
<evidence type="ECO:0000313" key="4">
    <source>
        <dbReference type="Proteomes" id="UP000002316"/>
    </source>
</evidence>
<feature type="domain" description="DUF1663" evidence="2">
    <location>
        <begin position="119"/>
        <end position="342"/>
    </location>
</feature>
<dbReference type="RefSeq" id="XP_011774580.1">
    <property type="nucleotide sequence ID" value="XM_011776278.1"/>
</dbReference>
<feature type="compositionally biased region" description="Basic and acidic residues" evidence="1">
    <location>
        <begin position="1"/>
        <end position="15"/>
    </location>
</feature>
<gene>
    <name evidence="3" type="ORF">TbgDal_VII2590</name>
</gene>
<dbReference type="Proteomes" id="UP000002316">
    <property type="component" value="Chromosome 7"/>
</dbReference>
<dbReference type="KEGG" id="tbg:TbgDal_VII2590"/>
<dbReference type="VEuPathDB" id="TriTrypDB:Tbg972.7.2590"/>
<protein>
    <recommendedName>
        <fullName evidence="2">DUF1663 domain-containing protein</fullName>
    </recommendedName>
</protein>
<dbReference type="EMBL" id="FN554970">
    <property type="protein sequence ID" value="CBH12299.1"/>
    <property type="molecule type" value="Genomic_DNA"/>
</dbReference>
<dbReference type="Pfam" id="PF07909">
    <property type="entry name" value="DUF1663"/>
    <property type="match status" value="1"/>
</dbReference>